<dbReference type="KEGG" id="nin:NADRNF5_1427"/>
<sequence>MQIWIYYSERKMPYEEVYFQRMEEDNPEYYQKLKSKKNN</sequence>
<organism evidence="1 2">
    <name type="scientific">Nitrosopumilus adriaticus</name>
    <dbReference type="NCBI Taxonomy" id="1580092"/>
    <lineage>
        <taxon>Archaea</taxon>
        <taxon>Nitrososphaerota</taxon>
        <taxon>Nitrososphaeria</taxon>
        <taxon>Nitrosopumilales</taxon>
        <taxon>Nitrosopumilaceae</taxon>
        <taxon>Nitrosopumilus</taxon>
    </lineage>
</organism>
<evidence type="ECO:0000313" key="1">
    <source>
        <dbReference type="EMBL" id="AJW71111.1"/>
    </source>
</evidence>
<name>A0A0D5C312_9ARCH</name>
<proteinExistence type="predicted"/>
<dbReference type="Proteomes" id="UP000032408">
    <property type="component" value="Chromosome"/>
</dbReference>
<evidence type="ECO:0000313" key="2">
    <source>
        <dbReference type="Proteomes" id="UP000032408"/>
    </source>
</evidence>
<protein>
    <submittedName>
        <fullName evidence="1">Uncharacterized protein</fullName>
    </submittedName>
</protein>
<dbReference type="HOGENOM" id="CLU_219583_0_0_2"/>
<dbReference type="AlphaFoldDB" id="A0A0D5C312"/>
<dbReference type="EMBL" id="CP011070">
    <property type="protein sequence ID" value="AJW71111.1"/>
    <property type="molecule type" value="Genomic_DNA"/>
</dbReference>
<accession>A0A0D5C312</accession>
<dbReference type="STRING" id="1580092.NADRNF5_1427"/>
<reference evidence="1 2" key="2">
    <citation type="journal article" date="2016" name="ISME J.">
        <title>Physiological and genomic characterization of two novel marine thaumarchaeal strains indicates niche differentiation.</title>
        <authorList>
            <person name="Bayer B."/>
            <person name="Vojvoda J."/>
            <person name="Offre P."/>
            <person name="Alves R.J."/>
            <person name="Elisabeth N.H."/>
            <person name="Garcia J.A."/>
            <person name="Volland J.M."/>
            <person name="Srivastava A."/>
            <person name="Schleper C."/>
            <person name="Herndl G.J."/>
        </authorList>
    </citation>
    <scope>NUCLEOTIDE SEQUENCE [LARGE SCALE GENOMIC DNA]</scope>
    <source>
        <strain evidence="1 2">NF5</strain>
    </source>
</reference>
<gene>
    <name evidence="1" type="ORF">NADRNF5_1427</name>
</gene>
<reference evidence="2" key="1">
    <citation type="submission" date="2015-03" db="EMBL/GenBank/DDBJ databases">
        <title>Characterization of two novel Thaumarchaeota isolated from the Northern Adriatic Sea.</title>
        <authorList>
            <person name="Bayer B."/>
            <person name="Vojvoda J."/>
            <person name="Offre P."/>
            <person name="Srivastava A."/>
            <person name="Elisabeth N."/>
            <person name="Garcia J.A.L."/>
            <person name="Schleper C."/>
            <person name="Herndl G.J."/>
        </authorList>
    </citation>
    <scope>NUCLEOTIDE SEQUENCE [LARGE SCALE GENOMIC DNA]</scope>
    <source>
        <strain evidence="2">NF5</strain>
    </source>
</reference>
<keyword evidence="2" id="KW-1185">Reference proteome</keyword>